<keyword evidence="3" id="KW-0001">2Fe-2S</keyword>
<dbReference type="SUPFAM" id="SSF50022">
    <property type="entry name" value="ISP domain"/>
    <property type="match status" value="1"/>
</dbReference>
<evidence type="ECO:0000256" key="1">
    <source>
        <dbReference type="ARBA" id="ARBA00002494"/>
    </source>
</evidence>
<feature type="compositionally biased region" description="Low complexity" evidence="10">
    <location>
        <begin position="35"/>
        <end position="44"/>
    </location>
</feature>
<dbReference type="Pfam" id="PF00355">
    <property type="entry name" value="Rieske"/>
    <property type="match status" value="1"/>
</dbReference>
<dbReference type="CDD" id="cd03467">
    <property type="entry name" value="Rieske"/>
    <property type="match status" value="1"/>
</dbReference>
<evidence type="ECO:0000256" key="10">
    <source>
        <dbReference type="SAM" id="MobiDB-lite"/>
    </source>
</evidence>
<dbReference type="RefSeq" id="WP_243557794.1">
    <property type="nucleotide sequence ID" value="NZ_CP094528.1"/>
</dbReference>
<evidence type="ECO:0000313" key="12">
    <source>
        <dbReference type="EMBL" id="UOE45311.1"/>
    </source>
</evidence>
<keyword evidence="13" id="KW-1185">Reference proteome</keyword>
<evidence type="ECO:0000256" key="8">
    <source>
        <dbReference type="ARBA" id="ARBA00029586"/>
    </source>
</evidence>
<sequence>MTDSAELTRRGLLTIGGLGAAGSALALAGCAPGSDTAPATTSGDDGAGADTGDGGAGGEASAGAETKSGTEVAALADVPVGDSISVTVDGADALLAQPSAGVVACFSAICTHQQCKVAPAGAELHCPCHGSRFDAATGEVLNGPAFEPLTPIPVHVEGDRIVTGA</sequence>
<evidence type="ECO:0000313" key="13">
    <source>
        <dbReference type="Proteomes" id="UP000832097"/>
    </source>
</evidence>
<dbReference type="EMBL" id="CP094528">
    <property type="protein sequence ID" value="UOE45311.1"/>
    <property type="molecule type" value="Genomic_DNA"/>
</dbReference>
<feature type="compositionally biased region" description="Gly residues" evidence="10">
    <location>
        <begin position="45"/>
        <end position="60"/>
    </location>
</feature>
<protein>
    <recommendedName>
        <fullName evidence="2">Cytochrome bc1 complex Rieske iron-sulfur subunit</fullName>
    </recommendedName>
    <alternativeName>
        <fullName evidence="8">Cytochrome bc1 reductase complex subunit QcrA</fullName>
    </alternativeName>
</protein>
<dbReference type="PROSITE" id="PS51296">
    <property type="entry name" value="RIESKE"/>
    <property type="match status" value="1"/>
</dbReference>
<evidence type="ECO:0000256" key="2">
    <source>
        <dbReference type="ARBA" id="ARBA00015816"/>
    </source>
</evidence>
<evidence type="ECO:0000259" key="11">
    <source>
        <dbReference type="PROSITE" id="PS51296"/>
    </source>
</evidence>
<keyword evidence="7" id="KW-1015">Disulfide bond</keyword>
<dbReference type="InterPro" id="IPR005805">
    <property type="entry name" value="Rieske_Fe-S_prot_C"/>
</dbReference>
<keyword evidence="5" id="KW-0408">Iron</keyword>
<dbReference type="InterPro" id="IPR006311">
    <property type="entry name" value="TAT_signal"/>
</dbReference>
<evidence type="ECO:0000256" key="4">
    <source>
        <dbReference type="ARBA" id="ARBA00022723"/>
    </source>
</evidence>
<dbReference type="InterPro" id="IPR017941">
    <property type="entry name" value="Rieske_2Fe-2S"/>
</dbReference>
<proteinExistence type="predicted"/>
<feature type="domain" description="Rieske" evidence="11">
    <location>
        <begin position="70"/>
        <end position="163"/>
    </location>
</feature>
<dbReference type="InterPro" id="IPR014349">
    <property type="entry name" value="Rieske_Fe-S_prot"/>
</dbReference>
<dbReference type="Proteomes" id="UP000832097">
    <property type="component" value="Chromosome"/>
</dbReference>
<reference evidence="12 13" key="1">
    <citation type="submission" date="2022-03" db="EMBL/GenBank/DDBJ databases">
        <title>Mucilaginibacter sp. isolated from the gut of Protaetia brevitarsis seulensis larvae.</title>
        <authorList>
            <person name="Won M."/>
            <person name="Kim S.-J."/>
            <person name="Kwon S.-W."/>
        </authorList>
    </citation>
    <scope>NUCLEOTIDE SEQUENCE [LARGE SCALE GENOMIC DNA]</scope>
    <source>
        <strain evidence="12 13">CFWR-12</strain>
    </source>
</reference>
<dbReference type="PROSITE" id="PS51318">
    <property type="entry name" value="TAT"/>
    <property type="match status" value="1"/>
</dbReference>
<evidence type="ECO:0000256" key="5">
    <source>
        <dbReference type="ARBA" id="ARBA00023004"/>
    </source>
</evidence>
<keyword evidence="4" id="KW-0479">Metal-binding</keyword>
<name>A0ABY4C5F7_9MICO</name>
<comment type="function">
    <text evidence="1">Iron-sulfur subunit of the cytochrome bc1 complex, an essential component of the respiratory electron transport chain required for ATP synthesis. The bc1 complex catalyzes the oxidation of menaquinol and the reduction of cytochrome c in the respiratory chain. The bc1 complex operates through a Q-cycle mechanism that couples electron transfer to generation of the proton gradient that drives ATP synthesis.</text>
</comment>
<gene>
    <name evidence="12" type="ORF">MTO99_05980</name>
</gene>
<dbReference type="PRINTS" id="PR00162">
    <property type="entry name" value="RIESKE"/>
</dbReference>
<feature type="region of interest" description="Disordered" evidence="10">
    <location>
        <begin position="35"/>
        <end position="68"/>
    </location>
</feature>
<dbReference type="Gene3D" id="2.102.10.10">
    <property type="entry name" value="Rieske [2Fe-2S] iron-sulphur domain"/>
    <property type="match status" value="1"/>
</dbReference>
<evidence type="ECO:0000256" key="9">
    <source>
        <dbReference type="ARBA" id="ARBA00034078"/>
    </source>
</evidence>
<evidence type="ECO:0000256" key="3">
    <source>
        <dbReference type="ARBA" id="ARBA00022714"/>
    </source>
</evidence>
<keyword evidence="6" id="KW-0411">Iron-sulfur</keyword>
<dbReference type="PANTHER" id="PTHR10134">
    <property type="entry name" value="CYTOCHROME B-C1 COMPLEX SUBUNIT RIESKE, MITOCHONDRIAL"/>
    <property type="match status" value="1"/>
</dbReference>
<evidence type="ECO:0000256" key="7">
    <source>
        <dbReference type="ARBA" id="ARBA00023157"/>
    </source>
</evidence>
<organism evidence="12 13">
    <name type="scientific">Agromyces larvae</name>
    <dbReference type="NCBI Taxonomy" id="2929802"/>
    <lineage>
        <taxon>Bacteria</taxon>
        <taxon>Bacillati</taxon>
        <taxon>Actinomycetota</taxon>
        <taxon>Actinomycetes</taxon>
        <taxon>Micrococcales</taxon>
        <taxon>Microbacteriaceae</taxon>
        <taxon>Agromyces</taxon>
    </lineage>
</organism>
<comment type="cofactor">
    <cofactor evidence="9">
        <name>[2Fe-2S] cluster</name>
        <dbReference type="ChEBI" id="CHEBI:190135"/>
    </cofactor>
</comment>
<dbReference type="InterPro" id="IPR036922">
    <property type="entry name" value="Rieske_2Fe-2S_sf"/>
</dbReference>
<accession>A0ABY4C5F7</accession>
<evidence type="ECO:0000256" key="6">
    <source>
        <dbReference type="ARBA" id="ARBA00023014"/>
    </source>
</evidence>